<comment type="caution">
    <text evidence="2">The sequence shown here is derived from an EMBL/GenBank/DDBJ whole genome shotgun (WGS) entry which is preliminary data.</text>
</comment>
<dbReference type="RefSeq" id="WP_184131900.1">
    <property type="nucleotide sequence ID" value="NZ_JACHKT010000006.1"/>
</dbReference>
<dbReference type="NCBIfam" id="TIGR02593">
    <property type="entry name" value="CRISPR_cas5"/>
    <property type="match status" value="1"/>
</dbReference>
<reference evidence="2 3" key="1">
    <citation type="submission" date="2020-08" db="EMBL/GenBank/DDBJ databases">
        <title>Functional genomics of gut bacteria from endangered species of beetles.</title>
        <authorList>
            <person name="Carlos-Shanley C."/>
        </authorList>
    </citation>
    <scope>NUCLEOTIDE SEQUENCE [LARGE SCALE GENOMIC DNA]</scope>
    <source>
        <strain evidence="2 3">S00070</strain>
    </source>
</reference>
<keyword evidence="1" id="KW-0051">Antiviral defense</keyword>
<dbReference type="AlphaFoldDB" id="A0A841EHG9"/>
<protein>
    <submittedName>
        <fullName evidence="2">CRISPR-associated protein Cas5h</fullName>
    </submittedName>
</protein>
<sequence length="264" mass="30134">MEIIQFDISGKFAHFRKYYANNTAMTYSLPPRTTIIGILAAILGKPRDCYYEDFSSDKIRIGISIKTPIKKSFHRLNFLSVKSLGDFRKSFDSDFRGMAGNPIQTPFEVVTGLNLQENDVQYRIFISHFDEGKELFQTLKDAIISQQLTYNISLGTANFNASLGNVRVFENSQIIENTSNSDDLIEVDSAVNSDMVNEIIFEKDSELMNFIEEELLPADFVANYNRELSKMNRVLYTTAGIPLKIRFSGKYYVLKGNQTIQFLD</sequence>
<dbReference type="InterPro" id="IPR013422">
    <property type="entry name" value="CRISPR-assoc_prot_Cas5_N"/>
</dbReference>
<accession>A0A841EHG9</accession>
<proteinExistence type="predicted"/>
<evidence type="ECO:0000313" key="3">
    <source>
        <dbReference type="Proteomes" id="UP000524404"/>
    </source>
</evidence>
<dbReference type="InterPro" id="IPR021124">
    <property type="entry name" value="CRISPR-assoc_prot_Cas5"/>
</dbReference>
<dbReference type="Gene3D" id="3.30.70.2660">
    <property type="match status" value="1"/>
</dbReference>
<evidence type="ECO:0000313" key="2">
    <source>
        <dbReference type="EMBL" id="MBB6002605.1"/>
    </source>
</evidence>
<name>A0A841EHG9_9BACT</name>
<evidence type="ECO:0000256" key="1">
    <source>
        <dbReference type="ARBA" id="ARBA00023118"/>
    </source>
</evidence>
<keyword evidence="3" id="KW-1185">Reference proteome</keyword>
<dbReference type="Proteomes" id="UP000524404">
    <property type="component" value="Unassembled WGS sequence"/>
</dbReference>
<dbReference type="EMBL" id="JACHKT010000006">
    <property type="protein sequence ID" value="MBB6002605.1"/>
    <property type="molecule type" value="Genomic_DNA"/>
</dbReference>
<organism evidence="2 3">
    <name type="scientific">Arcicella rosea</name>
    <dbReference type="NCBI Taxonomy" id="502909"/>
    <lineage>
        <taxon>Bacteria</taxon>
        <taxon>Pseudomonadati</taxon>
        <taxon>Bacteroidota</taxon>
        <taxon>Cytophagia</taxon>
        <taxon>Cytophagales</taxon>
        <taxon>Flectobacillaceae</taxon>
        <taxon>Arcicella</taxon>
    </lineage>
</organism>
<dbReference type="GO" id="GO:0051607">
    <property type="term" value="P:defense response to virus"/>
    <property type="evidence" value="ECO:0007669"/>
    <property type="project" value="UniProtKB-KW"/>
</dbReference>
<dbReference type="Pfam" id="PF09704">
    <property type="entry name" value="Cas_Cas5d"/>
    <property type="match status" value="1"/>
</dbReference>
<dbReference type="GO" id="GO:0043571">
    <property type="term" value="P:maintenance of CRISPR repeat elements"/>
    <property type="evidence" value="ECO:0007669"/>
    <property type="project" value="InterPro"/>
</dbReference>
<gene>
    <name evidence="2" type="ORF">HNP25_001257</name>
</gene>